<evidence type="ECO:0000313" key="1">
    <source>
        <dbReference type="EMBL" id="MEP1057699.1"/>
    </source>
</evidence>
<comment type="caution">
    <text evidence="1">The sequence shown here is derived from an EMBL/GenBank/DDBJ whole genome shotgun (WGS) entry which is preliminary data.</text>
</comment>
<dbReference type="Proteomes" id="UP001476950">
    <property type="component" value="Unassembled WGS sequence"/>
</dbReference>
<keyword evidence="2" id="KW-1185">Reference proteome</keyword>
<evidence type="ECO:0000313" key="2">
    <source>
        <dbReference type="Proteomes" id="UP001476950"/>
    </source>
</evidence>
<reference evidence="1 2" key="1">
    <citation type="submission" date="2022-04" db="EMBL/GenBank/DDBJ databases">
        <title>Positive selection, recombination, and allopatry shape intraspecific diversity of widespread and dominant cyanobacteria.</title>
        <authorList>
            <person name="Wei J."/>
            <person name="Shu W."/>
            <person name="Hu C."/>
        </authorList>
    </citation>
    <scope>NUCLEOTIDE SEQUENCE [LARGE SCALE GENOMIC DNA]</scope>
    <source>
        <strain evidence="1 2">AS-A4</strain>
    </source>
</reference>
<organism evidence="1 2">
    <name type="scientific">Stenomitos frigidus AS-A4</name>
    <dbReference type="NCBI Taxonomy" id="2933935"/>
    <lineage>
        <taxon>Bacteria</taxon>
        <taxon>Bacillati</taxon>
        <taxon>Cyanobacteriota</taxon>
        <taxon>Cyanophyceae</taxon>
        <taxon>Leptolyngbyales</taxon>
        <taxon>Leptolyngbyaceae</taxon>
        <taxon>Stenomitos</taxon>
    </lineage>
</organism>
<dbReference type="RefSeq" id="WP_190450738.1">
    <property type="nucleotide sequence ID" value="NZ_JAMPLM010000002.1"/>
</dbReference>
<accession>A0ABV0KER0</accession>
<name>A0ABV0KER0_9CYAN</name>
<dbReference type="EMBL" id="JAMPLM010000002">
    <property type="protein sequence ID" value="MEP1057699.1"/>
    <property type="molecule type" value="Genomic_DNA"/>
</dbReference>
<sequence>MIDDKKIYTPEELEQICLNEVNSFMDKKKVPQSVLLVEQDIETANSIATDLMGELGSFIGAKRLLEINSYWEFRDRVHEYQKQYNVSGLTFGEMTVDGKLVKFPKVCGQLILLPDDMDVLKAFVPRAIELFRHWSERNNAYVRYVANLKGGWEFDVETNLRHIEYVSESADWVELDFFLPSSGHHDESMMIEVGWGNYAAANRLDDTAGDSVLFYADRSCAFKPSSLQLEAAK</sequence>
<gene>
    <name evidence="1" type="ORF">NDI38_04555</name>
</gene>
<proteinExistence type="predicted"/>
<protein>
    <submittedName>
        <fullName evidence="1">B3 domain-containing protein</fullName>
    </submittedName>
</protein>